<comment type="caution">
    <text evidence="2">The sequence shown here is derived from an EMBL/GenBank/DDBJ whole genome shotgun (WGS) entry which is preliminary data.</text>
</comment>
<dbReference type="Pfam" id="PF14529">
    <property type="entry name" value="Exo_endo_phos_2"/>
    <property type="match status" value="1"/>
</dbReference>
<organism evidence="2 3">
    <name type="scientific">Brachionus plicatilis</name>
    <name type="common">Marine rotifer</name>
    <name type="synonym">Brachionus muelleri</name>
    <dbReference type="NCBI Taxonomy" id="10195"/>
    <lineage>
        <taxon>Eukaryota</taxon>
        <taxon>Metazoa</taxon>
        <taxon>Spiralia</taxon>
        <taxon>Gnathifera</taxon>
        <taxon>Rotifera</taxon>
        <taxon>Eurotatoria</taxon>
        <taxon>Monogononta</taxon>
        <taxon>Pseudotrocha</taxon>
        <taxon>Ploima</taxon>
        <taxon>Brachionidae</taxon>
        <taxon>Brachionus</taxon>
    </lineage>
</organism>
<name>A0A3M7Q6C0_BRAPC</name>
<dbReference type="InterPro" id="IPR005135">
    <property type="entry name" value="Endo/exonuclease/phosphatase"/>
</dbReference>
<dbReference type="OrthoDB" id="8030376at2759"/>
<accession>A0A3M7Q6C0</accession>
<dbReference type="EMBL" id="REGN01007236">
    <property type="protein sequence ID" value="RNA06893.1"/>
    <property type="molecule type" value="Genomic_DNA"/>
</dbReference>
<keyword evidence="2" id="KW-0808">Transferase</keyword>
<dbReference type="Gene3D" id="3.60.10.10">
    <property type="entry name" value="Endonuclease/exonuclease/phosphatase"/>
    <property type="match status" value="1"/>
</dbReference>
<sequence>MNLGKNSELFVFNLYNPPNVLLNFEFFKTSRIFILGGNLNARTKQIGCVGENENGIILERIINELDFSVINDKRPTFNIFNNNYFEILDLFLVSSSLIDKITDFSVLNSQDMTSDHFPIEASISMGYQLENKSAAKRFKL</sequence>
<dbReference type="AlphaFoldDB" id="A0A3M7Q6C0"/>
<evidence type="ECO:0000259" key="1">
    <source>
        <dbReference type="Pfam" id="PF14529"/>
    </source>
</evidence>
<gene>
    <name evidence="2" type="ORF">BpHYR1_025225</name>
</gene>
<keyword evidence="2" id="KW-0548">Nucleotidyltransferase</keyword>
<dbReference type="PANTHER" id="PTHR33273:SF4">
    <property type="entry name" value="ENDONUCLEASE_EXONUCLEASE_PHOSPHATASE DOMAIN-CONTAINING PROTEIN"/>
    <property type="match status" value="1"/>
</dbReference>
<proteinExistence type="predicted"/>
<reference evidence="2 3" key="1">
    <citation type="journal article" date="2018" name="Sci. Rep.">
        <title>Genomic signatures of local adaptation to the degree of environmental predictability in rotifers.</title>
        <authorList>
            <person name="Franch-Gras L."/>
            <person name="Hahn C."/>
            <person name="Garcia-Roger E.M."/>
            <person name="Carmona M.J."/>
            <person name="Serra M."/>
            <person name="Gomez A."/>
        </authorList>
    </citation>
    <scope>NUCLEOTIDE SEQUENCE [LARGE SCALE GENOMIC DNA]</scope>
    <source>
        <strain evidence="2">HYR1</strain>
    </source>
</reference>
<evidence type="ECO:0000313" key="2">
    <source>
        <dbReference type="EMBL" id="RNA06893.1"/>
    </source>
</evidence>
<dbReference type="SUPFAM" id="SSF56219">
    <property type="entry name" value="DNase I-like"/>
    <property type="match status" value="1"/>
</dbReference>
<dbReference type="Proteomes" id="UP000276133">
    <property type="component" value="Unassembled WGS sequence"/>
</dbReference>
<keyword evidence="3" id="KW-1185">Reference proteome</keyword>
<feature type="domain" description="Endonuclease/exonuclease/phosphatase" evidence="1">
    <location>
        <begin position="10"/>
        <end position="119"/>
    </location>
</feature>
<protein>
    <submittedName>
        <fullName evidence="2">RNA-directed DNA polymerase from mobile element jockey-like</fullName>
    </submittedName>
</protein>
<dbReference type="GO" id="GO:0003964">
    <property type="term" value="F:RNA-directed DNA polymerase activity"/>
    <property type="evidence" value="ECO:0007669"/>
    <property type="project" value="UniProtKB-KW"/>
</dbReference>
<keyword evidence="2" id="KW-0695">RNA-directed DNA polymerase</keyword>
<dbReference type="InterPro" id="IPR036691">
    <property type="entry name" value="Endo/exonu/phosph_ase_sf"/>
</dbReference>
<evidence type="ECO:0000313" key="3">
    <source>
        <dbReference type="Proteomes" id="UP000276133"/>
    </source>
</evidence>
<dbReference type="PANTHER" id="PTHR33273">
    <property type="entry name" value="DOMAIN-CONTAINING PROTEIN, PUTATIVE-RELATED"/>
    <property type="match status" value="1"/>
</dbReference>